<dbReference type="NCBIfam" id="NF047356">
    <property type="entry name" value="RNA_bind_RnpM"/>
    <property type="match status" value="1"/>
</dbReference>
<dbReference type="EMBL" id="JAJEQM010000019">
    <property type="protein sequence ID" value="MCC2211541.1"/>
    <property type="molecule type" value="Genomic_DNA"/>
</dbReference>
<dbReference type="PANTHER" id="PTHR34215:SF1">
    <property type="entry name" value="YLXR DOMAIN-CONTAINING PROTEIN"/>
    <property type="match status" value="1"/>
</dbReference>
<dbReference type="Gene3D" id="3.30.1230.10">
    <property type="entry name" value="YlxR-like"/>
    <property type="match status" value="1"/>
</dbReference>
<keyword evidence="3" id="KW-1185">Reference proteome</keyword>
<evidence type="ECO:0000259" key="1">
    <source>
        <dbReference type="Pfam" id="PF04296"/>
    </source>
</evidence>
<reference evidence="2 3" key="1">
    <citation type="submission" date="2021-10" db="EMBL/GenBank/DDBJ databases">
        <title>Anaerobic single-cell dispensing facilitates the cultivation of human gut bacteria.</title>
        <authorList>
            <person name="Afrizal A."/>
        </authorList>
    </citation>
    <scope>NUCLEOTIDE SEQUENCE [LARGE SCALE GENOMIC DNA]</scope>
    <source>
        <strain evidence="2 3">CLA-AA-H232</strain>
    </source>
</reference>
<evidence type="ECO:0000313" key="3">
    <source>
        <dbReference type="Proteomes" id="UP001198242"/>
    </source>
</evidence>
<dbReference type="InterPro" id="IPR007393">
    <property type="entry name" value="YlxR_dom"/>
</dbReference>
<dbReference type="Pfam" id="PF04296">
    <property type="entry name" value="YlxR"/>
    <property type="match status" value="1"/>
</dbReference>
<dbReference type="Proteomes" id="UP001198242">
    <property type="component" value="Unassembled WGS sequence"/>
</dbReference>
<dbReference type="SUPFAM" id="SSF64376">
    <property type="entry name" value="YlxR-like"/>
    <property type="match status" value="1"/>
</dbReference>
<protein>
    <submittedName>
        <fullName evidence="2">YlxR family protein</fullName>
    </submittedName>
</protein>
<name>A0AAE3E106_9FIRM</name>
<sequence>MKHIPQRMCVACRKMYPQNELIRLVRDNKTGEIKFDCDKKLFGRGAYICKNIDCIRNAEKKRGIERHFKCAVPKELYKAAEELI</sequence>
<dbReference type="PANTHER" id="PTHR34215">
    <property type="entry name" value="BLL0784 PROTEIN"/>
    <property type="match status" value="1"/>
</dbReference>
<dbReference type="RefSeq" id="WP_022230142.1">
    <property type="nucleotide sequence ID" value="NZ_JAJEQM010000019.1"/>
</dbReference>
<accession>A0AAE3E106</accession>
<dbReference type="AlphaFoldDB" id="A0AAE3E106"/>
<dbReference type="InterPro" id="IPR037465">
    <property type="entry name" value="YlxR"/>
</dbReference>
<dbReference type="InterPro" id="IPR035931">
    <property type="entry name" value="YlxR-like_sf"/>
</dbReference>
<comment type="caution">
    <text evidence="2">The sequence shown here is derived from an EMBL/GenBank/DDBJ whole genome shotgun (WGS) entry which is preliminary data.</text>
</comment>
<organism evidence="2 3">
    <name type="scientific">Hominilimicola fabiformis</name>
    <dbReference type="NCBI Taxonomy" id="2885356"/>
    <lineage>
        <taxon>Bacteria</taxon>
        <taxon>Bacillati</taxon>
        <taxon>Bacillota</taxon>
        <taxon>Clostridia</taxon>
        <taxon>Eubacteriales</taxon>
        <taxon>Oscillospiraceae</taxon>
        <taxon>Hominilimicola</taxon>
    </lineage>
</organism>
<evidence type="ECO:0000313" key="2">
    <source>
        <dbReference type="EMBL" id="MCC2211541.1"/>
    </source>
</evidence>
<feature type="domain" description="YlxR" evidence="1">
    <location>
        <begin position="7"/>
        <end position="80"/>
    </location>
</feature>
<proteinExistence type="predicted"/>
<gene>
    <name evidence="2" type="ORF">LKE05_12200</name>
</gene>